<evidence type="ECO:0000313" key="2">
    <source>
        <dbReference type="Proteomes" id="UP000072741"/>
    </source>
</evidence>
<reference evidence="1 2" key="1">
    <citation type="journal article" date="2016" name="Front. Microbiol.">
        <title>Genomic Resource of Rice Seed Associated Bacteria.</title>
        <authorList>
            <person name="Midha S."/>
            <person name="Bansal K."/>
            <person name="Sharma S."/>
            <person name="Kumar N."/>
            <person name="Patil P.P."/>
            <person name="Chaudhry V."/>
            <person name="Patil P.B."/>
        </authorList>
    </citation>
    <scope>NUCLEOTIDE SEQUENCE [LARGE SCALE GENOMIC DNA]</scope>
    <source>
        <strain evidence="1 2">NS331</strain>
    </source>
</reference>
<gene>
    <name evidence="1" type="ORF">NS331_10105</name>
</gene>
<dbReference type="AlphaFoldDB" id="A0A147GWX3"/>
<organism evidence="1 2">
    <name type="scientific">Pseudacidovorax intermedius</name>
    <dbReference type="NCBI Taxonomy" id="433924"/>
    <lineage>
        <taxon>Bacteria</taxon>
        <taxon>Pseudomonadati</taxon>
        <taxon>Pseudomonadota</taxon>
        <taxon>Betaproteobacteria</taxon>
        <taxon>Burkholderiales</taxon>
        <taxon>Comamonadaceae</taxon>
        <taxon>Pseudacidovorax</taxon>
    </lineage>
</organism>
<name>A0A147GWX3_9BURK</name>
<comment type="caution">
    <text evidence="1">The sequence shown here is derived from an EMBL/GenBank/DDBJ whole genome shotgun (WGS) entry which is preliminary data.</text>
</comment>
<accession>A0A147GWX3</accession>
<keyword evidence="2" id="KW-1185">Reference proteome</keyword>
<protein>
    <submittedName>
        <fullName evidence="1">Uncharacterized protein</fullName>
    </submittedName>
</protein>
<dbReference type="EMBL" id="LDSL01000061">
    <property type="protein sequence ID" value="KTT22140.1"/>
    <property type="molecule type" value="Genomic_DNA"/>
</dbReference>
<dbReference type="OrthoDB" id="9154606at2"/>
<sequence length="72" mass="8166">MNTASLSKPRQDALRIELPRVASLLQRRRAAEIEEATIDDLVALSWLEWMGGSLQLTTTGTNICRQQKLRED</sequence>
<dbReference type="Proteomes" id="UP000072741">
    <property type="component" value="Unassembled WGS sequence"/>
</dbReference>
<evidence type="ECO:0000313" key="1">
    <source>
        <dbReference type="EMBL" id="KTT22140.1"/>
    </source>
</evidence>
<dbReference type="RefSeq" id="WP_058641868.1">
    <property type="nucleotide sequence ID" value="NZ_LDSL01000061.1"/>
</dbReference>
<proteinExistence type="predicted"/>